<proteinExistence type="predicted"/>
<sequence length="245" mass="28354">MLKKIDLGSLSEIFRTNVSSSNCTYEIIHAPFMEDIYKVDCYEILKTNNLIQILTGIAYHNDFQQLPITLEFKVGISLIELINLPTVRLLPSTFENIRILSKDKIFYGVWIKKLSEKAKLAYKELLNEDKIDNSLKSIFRIDTKRNIISKQQMITAFELITEENTEYDCKIINDKLISYLLYECNKNNGFYGVPLSGWELDSIEACKAFLKLKKTFDRVFLVGSGQVWQSTHLVVSQPQNKLFIT</sequence>
<dbReference type="RefSeq" id="WP_406764549.1">
    <property type="nucleotide sequence ID" value="NZ_JBJHZY010000001.1"/>
</dbReference>
<gene>
    <name evidence="1" type="ORF">ACJDUH_07600</name>
</gene>
<name>A0ABW8TRK6_9CLOT</name>
<organism evidence="1 2">
    <name type="scientific">Candidatus Clostridium radicumherbarum</name>
    <dbReference type="NCBI Taxonomy" id="3381662"/>
    <lineage>
        <taxon>Bacteria</taxon>
        <taxon>Bacillati</taxon>
        <taxon>Bacillota</taxon>
        <taxon>Clostridia</taxon>
        <taxon>Eubacteriales</taxon>
        <taxon>Clostridiaceae</taxon>
        <taxon>Clostridium</taxon>
    </lineage>
</organism>
<comment type="caution">
    <text evidence="1">The sequence shown here is derived from an EMBL/GenBank/DDBJ whole genome shotgun (WGS) entry which is preliminary data.</text>
</comment>
<protein>
    <submittedName>
        <fullName evidence="1">Uncharacterized protein</fullName>
    </submittedName>
</protein>
<dbReference type="EMBL" id="JBJHZY010000001">
    <property type="protein sequence ID" value="MFL0267964.1"/>
    <property type="molecule type" value="Genomic_DNA"/>
</dbReference>
<keyword evidence="2" id="KW-1185">Reference proteome</keyword>
<reference evidence="1 2" key="1">
    <citation type="submission" date="2024-11" db="EMBL/GenBank/DDBJ databases">
        <authorList>
            <person name="Heng Y.C."/>
            <person name="Lim A.C.H."/>
            <person name="Lee J.K.Y."/>
            <person name="Kittelmann S."/>
        </authorList>
    </citation>
    <scope>NUCLEOTIDE SEQUENCE [LARGE SCALE GENOMIC DNA]</scope>
    <source>
        <strain evidence="1 2">WILCCON 0202</strain>
    </source>
</reference>
<evidence type="ECO:0000313" key="2">
    <source>
        <dbReference type="Proteomes" id="UP001623661"/>
    </source>
</evidence>
<dbReference type="Proteomes" id="UP001623661">
    <property type="component" value="Unassembled WGS sequence"/>
</dbReference>
<accession>A0ABW8TRK6</accession>
<evidence type="ECO:0000313" key="1">
    <source>
        <dbReference type="EMBL" id="MFL0267964.1"/>
    </source>
</evidence>